<comment type="subcellular location">
    <subcellularLocation>
        <location evidence="1">Cell membrane</location>
        <topology evidence="1">Peripheral membrane protein</topology>
        <orientation evidence="1">Cytoplasmic side</orientation>
    </subcellularLocation>
</comment>
<gene>
    <name evidence="4" type="ORF">VFH_I419320</name>
</gene>
<feature type="transmembrane region" description="Helical" evidence="2">
    <location>
        <begin position="590"/>
        <end position="619"/>
    </location>
</feature>
<dbReference type="Pfam" id="PF12796">
    <property type="entry name" value="Ank_2"/>
    <property type="match status" value="1"/>
</dbReference>
<feature type="transmembrane region" description="Helical" evidence="2">
    <location>
        <begin position="261"/>
        <end position="278"/>
    </location>
</feature>
<name>A0AAV0YWW6_VICFA</name>
<feature type="transmembrane region" description="Helical" evidence="2">
    <location>
        <begin position="639"/>
        <end position="660"/>
    </location>
</feature>
<feature type="domain" description="PGG" evidence="3">
    <location>
        <begin position="506"/>
        <end position="618"/>
    </location>
</feature>
<dbReference type="GO" id="GO:0005886">
    <property type="term" value="C:plasma membrane"/>
    <property type="evidence" value="ECO:0007669"/>
    <property type="project" value="UniProtKB-SubCell"/>
</dbReference>
<organism evidence="4 5">
    <name type="scientific">Vicia faba</name>
    <name type="common">Broad bean</name>
    <name type="synonym">Faba vulgaris</name>
    <dbReference type="NCBI Taxonomy" id="3906"/>
    <lineage>
        <taxon>Eukaryota</taxon>
        <taxon>Viridiplantae</taxon>
        <taxon>Streptophyta</taxon>
        <taxon>Embryophyta</taxon>
        <taxon>Tracheophyta</taxon>
        <taxon>Spermatophyta</taxon>
        <taxon>Magnoliopsida</taxon>
        <taxon>eudicotyledons</taxon>
        <taxon>Gunneridae</taxon>
        <taxon>Pentapetalae</taxon>
        <taxon>rosids</taxon>
        <taxon>fabids</taxon>
        <taxon>Fabales</taxon>
        <taxon>Fabaceae</taxon>
        <taxon>Papilionoideae</taxon>
        <taxon>50 kb inversion clade</taxon>
        <taxon>NPAAA clade</taxon>
        <taxon>Hologalegina</taxon>
        <taxon>IRL clade</taxon>
        <taxon>Fabeae</taxon>
        <taxon>Vicia</taxon>
    </lineage>
</organism>
<keyword evidence="2" id="KW-0812">Transmembrane</keyword>
<dbReference type="PANTHER" id="PTHR24177:SF437">
    <property type="entry name" value="ANKYRIN REPEAT PROTEIN"/>
    <property type="match status" value="1"/>
</dbReference>
<dbReference type="Gene3D" id="1.25.40.20">
    <property type="entry name" value="Ankyrin repeat-containing domain"/>
    <property type="match status" value="2"/>
</dbReference>
<evidence type="ECO:0000256" key="2">
    <source>
        <dbReference type="SAM" id="Phobius"/>
    </source>
</evidence>
<evidence type="ECO:0000313" key="5">
    <source>
        <dbReference type="Proteomes" id="UP001157006"/>
    </source>
</evidence>
<dbReference type="AlphaFoldDB" id="A0AAV0YWW6"/>
<protein>
    <recommendedName>
        <fullName evidence="3">PGG domain-containing protein</fullName>
    </recommendedName>
</protein>
<sequence>MDSTMSIVKSRSISKPPYFDGKNCTEWKKSMMIFMKSNDFNVWLVTKNGQKIPKKVINGEEIEKSEDELDDKDMKMMEQEAKAKHILCCALNPDDLLRVSSFHTAKEMWDELDKEVSTPNVDSITVVSQEETPALATELNYPNFEFLEEPSNDLEKKFLKLCIPIHKFALEGNWPAAKRLIDKENKLKNAAITNGWPTLLHTAAAGNIEIVNLLLERNELLPIIRGVNGNTPIQYAALQGRYKMTWHLYDKTIRCFQEKDWNLLFFACIYTGIYDLALKMVRDRNALAFARDANEETALHVLAQSQIPLDSCSHNQKHDENPIMINPDMKKHVVFQLVKFLWTTIVARYYHSKLELGKIRNEPSQLIFDAAKVGNFGFLSELISGYPSLIWDVDSKNRTILHIAVLHRHASIFNLVHKIGHIKGVIVTYEDEEGNTLLHLAATLAPQSQLELVSGAAFQMCLELLWFEKVKEIMIPAQIKWRNSKDLTAQELFSKEHEKLRKNGEQWMKKTAESCMLISTVIATGVFAAATSLPGGTNDDTGKPNYLSKTSFAVFALSDALALISSSTAILIFLSILVSRYREYDFYKSLPLKLIFGLIALFISITSMMVAFSSAFFIIYYHGSKWVPSSIALLSFLPILLYIGLQFSLFSDIIYSTYYWRMLSKPGKNMIYVLKE</sequence>
<dbReference type="InterPro" id="IPR036770">
    <property type="entry name" value="Ankyrin_rpt-contain_sf"/>
</dbReference>
<dbReference type="Proteomes" id="UP001157006">
    <property type="component" value="Chromosome 1L"/>
</dbReference>
<dbReference type="Pfam" id="PF14223">
    <property type="entry name" value="Retrotran_gag_2"/>
    <property type="match status" value="1"/>
</dbReference>
<dbReference type="InterPro" id="IPR002110">
    <property type="entry name" value="Ankyrin_rpt"/>
</dbReference>
<evidence type="ECO:0000256" key="1">
    <source>
        <dbReference type="ARBA" id="ARBA00004413"/>
    </source>
</evidence>
<evidence type="ECO:0000259" key="3">
    <source>
        <dbReference type="Pfam" id="PF13962"/>
    </source>
</evidence>
<evidence type="ECO:0000313" key="4">
    <source>
        <dbReference type="EMBL" id="CAI8589972.1"/>
    </source>
</evidence>
<dbReference type="Pfam" id="PF13962">
    <property type="entry name" value="PGG"/>
    <property type="match status" value="1"/>
</dbReference>
<keyword evidence="5" id="KW-1185">Reference proteome</keyword>
<keyword evidence="2" id="KW-0472">Membrane</keyword>
<dbReference type="SUPFAM" id="SSF48403">
    <property type="entry name" value="Ankyrin repeat"/>
    <property type="match status" value="2"/>
</dbReference>
<dbReference type="PANTHER" id="PTHR24177">
    <property type="entry name" value="CASKIN"/>
    <property type="match status" value="1"/>
</dbReference>
<keyword evidence="2" id="KW-1133">Transmembrane helix</keyword>
<accession>A0AAV0YWW6</accession>
<dbReference type="InterPro" id="IPR026961">
    <property type="entry name" value="PGG_dom"/>
</dbReference>
<feature type="transmembrane region" description="Helical" evidence="2">
    <location>
        <begin position="515"/>
        <end position="533"/>
    </location>
</feature>
<reference evidence="4 5" key="1">
    <citation type="submission" date="2023-01" db="EMBL/GenBank/DDBJ databases">
        <authorList>
            <person name="Kreplak J."/>
        </authorList>
    </citation>
    <scope>NUCLEOTIDE SEQUENCE [LARGE SCALE GENOMIC DNA]</scope>
</reference>
<proteinExistence type="predicted"/>
<dbReference type="SMART" id="SM00248">
    <property type="entry name" value="ANK"/>
    <property type="match status" value="4"/>
</dbReference>
<dbReference type="EMBL" id="OX451736">
    <property type="protein sequence ID" value="CAI8589972.1"/>
    <property type="molecule type" value="Genomic_DNA"/>
</dbReference>
<feature type="transmembrane region" description="Helical" evidence="2">
    <location>
        <begin position="553"/>
        <end position="578"/>
    </location>
</feature>